<protein>
    <submittedName>
        <fullName evidence="1">Uncharacterized protein</fullName>
    </submittedName>
</protein>
<dbReference type="Proteomes" id="UP000479710">
    <property type="component" value="Unassembled WGS sequence"/>
</dbReference>
<evidence type="ECO:0000313" key="2">
    <source>
        <dbReference type="Proteomes" id="UP000479710"/>
    </source>
</evidence>
<keyword evidence="2" id="KW-1185">Reference proteome</keyword>
<dbReference type="AlphaFoldDB" id="A0A6G1CV79"/>
<dbReference type="EMBL" id="SPHZ02000008">
    <property type="protein sequence ID" value="KAF0904066.1"/>
    <property type="molecule type" value="Genomic_DNA"/>
</dbReference>
<proteinExistence type="predicted"/>
<reference evidence="1 2" key="1">
    <citation type="submission" date="2019-11" db="EMBL/GenBank/DDBJ databases">
        <title>Whole genome sequence of Oryza granulata.</title>
        <authorList>
            <person name="Li W."/>
        </authorList>
    </citation>
    <scope>NUCLEOTIDE SEQUENCE [LARGE SCALE GENOMIC DNA]</scope>
    <source>
        <strain evidence="2">cv. Menghai</strain>
        <tissue evidence="1">Leaf</tissue>
    </source>
</reference>
<accession>A0A6G1CV79</accession>
<organism evidence="1 2">
    <name type="scientific">Oryza meyeriana var. granulata</name>
    <dbReference type="NCBI Taxonomy" id="110450"/>
    <lineage>
        <taxon>Eukaryota</taxon>
        <taxon>Viridiplantae</taxon>
        <taxon>Streptophyta</taxon>
        <taxon>Embryophyta</taxon>
        <taxon>Tracheophyta</taxon>
        <taxon>Spermatophyta</taxon>
        <taxon>Magnoliopsida</taxon>
        <taxon>Liliopsida</taxon>
        <taxon>Poales</taxon>
        <taxon>Poaceae</taxon>
        <taxon>BOP clade</taxon>
        <taxon>Oryzoideae</taxon>
        <taxon>Oryzeae</taxon>
        <taxon>Oryzinae</taxon>
        <taxon>Oryza</taxon>
        <taxon>Oryza meyeriana</taxon>
    </lineage>
</organism>
<evidence type="ECO:0000313" key="1">
    <source>
        <dbReference type="EMBL" id="KAF0904066.1"/>
    </source>
</evidence>
<gene>
    <name evidence="1" type="ORF">E2562_031745</name>
</gene>
<comment type="caution">
    <text evidence="1">The sequence shown here is derived from an EMBL/GenBank/DDBJ whole genome shotgun (WGS) entry which is preliminary data.</text>
</comment>
<sequence>MLQQRLVLGRSAWLRAVLGCGTRKGGHGWLWAELCSDGLLRLGWPRIEQMVDDEHSKGHSIYGLNLQSICSDTNSVGP</sequence>
<name>A0A6G1CV79_9ORYZ</name>